<proteinExistence type="predicted"/>
<dbReference type="AlphaFoldDB" id="A0A220XW38"/>
<name>A0A220XW38_MYCIT</name>
<gene>
    <name evidence="1" type="ORF">MYCOZU2_03217</name>
</gene>
<accession>A0A220XW38</accession>
<dbReference type="EMBL" id="CP015267">
    <property type="protein sequence ID" value="ASL15606.1"/>
    <property type="molecule type" value="Genomic_DNA"/>
</dbReference>
<evidence type="ECO:0000313" key="1">
    <source>
        <dbReference type="EMBL" id="ASL15606.1"/>
    </source>
</evidence>
<sequence>MSTTIVSVLEISCAACKCANADAMTESTNSPAGPDLASASFLNPILTSAAMELSSVSVGATAVRLTSSDESPTAR</sequence>
<organism evidence="1 2">
    <name type="scientific">Mycobacterium intracellulare subsp. chimaera</name>
    <dbReference type="NCBI Taxonomy" id="222805"/>
    <lineage>
        <taxon>Bacteria</taxon>
        <taxon>Bacillati</taxon>
        <taxon>Actinomycetota</taxon>
        <taxon>Actinomycetes</taxon>
        <taxon>Mycobacteriales</taxon>
        <taxon>Mycobacteriaceae</taxon>
        <taxon>Mycobacterium</taxon>
        <taxon>Mycobacterium avium complex (MAC)</taxon>
    </lineage>
</organism>
<dbReference type="Proteomes" id="UP000198286">
    <property type="component" value="Chromosome"/>
</dbReference>
<protein>
    <submittedName>
        <fullName evidence="1">Uncharacterized protein</fullName>
    </submittedName>
</protein>
<evidence type="ECO:0000313" key="2">
    <source>
        <dbReference type="Proteomes" id="UP000198286"/>
    </source>
</evidence>
<reference evidence="1 2" key="1">
    <citation type="journal article" date="2017" name="Lancet Infect. Dis.">
        <title>Global outbreak of severe Mycobacterium chimaera disease after cardiac surgery: a molecular epidemiological study.</title>
        <authorList>
            <person name="van Ingen J."/>
            <person name="Kohl T."/>
            <person name="Kranzer K."/>
            <person name="Hasse B."/>
            <person name="Keller P."/>
            <person name="Szafranska A."/>
            <person name="Hillemann D."/>
            <person name="Chand M."/>
            <person name="Schreiber P."/>
            <person name="Sommerstein R."/>
            <person name="Berger C."/>
            <person name="Genoni M."/>
            <person name="Ruegg C."/>
            <person name="Troillet N."/>
            <person name="Widmer A.F."/>
            <person name="Becker S.L."/>
            <person name="Herrmann M."/>
            <person name="Eckmanns T."/>
            <person name="Haller S."/>
            <person name="Hoeller C."/>
            <person name="Debast S.B."/>
            <person name="Wolfhagen M.J."/>
            <person name="Hopman J."/>
            <person name="Kluytmans J."/>
            <person name="Langelaar M."/>
            <person name="Notermans D.W."/>
            <person name="ten Oever J."/>
            <person name="van den Barselaar P."/>
            <person name="Vonk A.B.A."/>
            <person name="Vos M.C."/>
            <person name="Ahmed N."/>
            <person name="Brown T."/>
            <person name="Crook D."/>
            <person name="Lamagni T."/>
            <person name="Phin N."/>
            <person name="Smith E.G."/>
            <person name="Zambon M."/>
            <person name="Serr A."/>
            <person name="Goetting T."/>
            <person name="Ebner W."/>
            <person name="Thuermer A."/>
            <person name="Utpatel C."/>
            <person name="Sproer C."/>
            <person name="Bunk B."/>
            <person name="Nubel U."/>
            <person name="Bloemberg G."/>
            <person name="Bottger E."/>
            <person name="Niemann S."/>
            <person name="Wagner D."/>
            <person name="Sax H."/>
        </authorList>
    </citation>
    <scope>NUCLEOTIDE SEQUENCE [LARGE SCALE GENOMIC DNA]</scope>
    <source>
        <strain evidence="1 2">ZUERICH-2</strain>
    </source>
</reference>